<keyword evidence="1" id="KW-0472">Membrane</keyword>
<keyword evidence="1" id="KW-0812">Transmembrane</keyword>
<keyword evidence="1" id="KW-1133">Transmembrane helix</keyword>
<name>A0A380QAQ3_YERPU</name>
<sequence length="138" mass="15949">MNLKSKIFIFWGMMDLYYIVRYIWGSLSVGKIPFISDINNFLPMDFSDLLIYRVIVIGSMLTTISVLFTAFLFLKKKKIAIMAAFIQEPFRLIFGVYSISLIPTFINALGMTILVTNLFFLFISEGLKIYTLLIARKM</sequence>
<reference evidence="2 3" key="1">
    <citation type="submission" date="2018-06" db="EMBL/GenBank/DDBJ databases">
        <authorList>
            <consortium name="Pathogen Informatics"/>
            <person name="Doyle S."/>
        </authorList>
    </citation>
    <scope>NUCLEOTIDE SEQUENCE [LARGE SCALE GENOMIC DNA]</scope>
    <source>
        <strain evidence="2 3">NCTC8580</strain>
    </source>
</reference>
<feature type="transmembrane region" description="Helical" evidence="1">
    <location>
        <begin position="7"/>
        <end position="24"/>
    </location>
</feature>
<dbReference type="Proteomes" id="UP000255087">
    <property type="component" value="Unassembled WGS sequence"/>
</dbReference>
<dbReference type="AlphaFoldDB" id="A0A380QAQ3"/>
<accession>A0A380QAQ3</accession>
<proteinExistence type="predicted"/>
<evidence type="ECO:0000313" key="2">
    <source>
        <dbReference type="EMBL" id="SUP84565.1"/>
    </source>
</evidence>
<protein>
    <submittedName>
        <fullName evidence="2">Uncharacterized protein</fullName>
    </submittedName>
</protein>
<gene>
    <name evidence="2" type="ORF">NCTC8580_03113</name>
</gene>
<dbReference type="EMBL" id="UHJC01000001">
    <property type="protein sequence ID" value="SUP84565.1"/>
    <property type="molecule type" value="Genomic_DNA"/>
</dbReference>
<feature type="transmembrane region" description="Helical" evidence="1">
    <location>
        <begin position="50"/>
        <end position="74"/>
    </location>
</feature>
<evidence type="ECO:0000256" key="1">
    <source>
        <dbReference type="SAM" id="Phobius"/>
    </source>
</evidence>
<feature type="transmembrane region" description="Helical" evidence="1">
    <location>
        <begin position="94"/>
        <end position="123"/>
    </location>
</feature>
<dbReference type="RefSeq" id="WP_115115540.1">
    <property type="nucleotide sequence ID" value="NZ_UHJC01000001.1"/>
</dbReference>
<organism evidence="2 3">
    <name type="scientific">Yersinia pseudotuberculosis</name>
    <dbReference type="NCBI Taxonomy" id="633"/>
    <lineage>
        <taxon>Bacteria</taxon>
        <taxon>Pseudomonadati</taxon>
        <taxon>Pseudomonadota</taxon>
        <taxon>Gammaproteobacteria</taxon>
        <taxon>Enterobacterales</taxon>
        <taxon>Yersiniaceae</taxon>
        <taxon>Yersinia</taxon>
    </lineage>
</organism>
<evidence type="ECO:0000313" key="3">
    <source>
        <dbReference type="Proteomes" id="UP000255087"/>
    </source>
</evidence>